<gene>
    <name evidence="1" type="ORF">D6D13_06371</name>
</gene>
<dbReference type="AlphaFoldDB" id="A0A4S9CHH4"/>
<name>A0A4S9CHH4_AURPU</name>
<dbReference type="EMBL" id="QZAS01000022">
    <property type="protein sequence ID" value="THX06576.1"/>
    <property type="molecule type" value="Genomic_DNA"/>
</dbReference>
<accession>A0A4S9CHH4</accession>
<proteinExistence type="predicted"/>
<organism evidence="1">
    <name type="scientific">Aureobasidium pullulans</name>
    <name type="common">Black yeast</name>
    <name type="synonym">Pullularia pullulans</name>
    <dbReference type="NCBI Taxonomy" id="5580"/>
    <lineage>
        <taxon>Eukaryota</taxon>
        <taxon>Fungi</taxon>
        <taxon>Dikarya</taxon>
        <taxon>Ascomycota</taxon>
        <taxon>Pezizomycotina</taxon>
        <taxon>Dothideomycetes</taxon>
        <taxon>Dothideomycetidae</taxon>
        <taxon>Dothideales</taxon>
        <taxon>Saccotheciaceae</taxon>
        <taxon>Aureobasidium</taxon>
    </lineage>
</organism>
<comment type="caution">
    <text evidence="1">The sequence shown here is derived from an EMBL/GenBank/DDBJ whole genome shotgun (WGS) entry which is preliminary data.</text>
</comment>
<reference evidence="1" key="1">
    <citation type="submission" date="2018-10" db="EMBL/GenBank/DDBJ databases">
        <title>Fifty Aureobasidium pullulans genomes reveal a recombining polyextremotolerant generalist.</title>
        <authorList>
            <person name="Gostincar C."/>
            <person name="Turk M."/>
            <person name="Zajc J."/>
            <person name="Gunde-Cimerman N."/>
        </authorList>
    </citation>
    <scope>NUCLEOTIDE SEQUENCE [LARGE SCALE GENOMIC DNA]</scope>
    <source>
        <strain evidence="1">EXF-10085</strain>
    </source>
</reference>
<evidence type="ECO:0000313" key="1">
    <source>
        <dbReference type="EMBL" id="THX06576.1"/>
    </source>
</evidence>
<sequence>MPGVIRSVEMHNVFKIALVACKEALTITLPTEATSENVTTVQSPHEEVDPIGNVVFMKV</sequence>
<protein>
    <submittedName>
        <fullName evidence="1">Uncharacterized protein</fullName>
    </submittedName>
</protein>